<feature type="region of interest" description="Disordered" evidence="1">
    <location>
        <begin position="72"/>
        <end position="92"/>
    </location>
</feature>
<reference evidence="2 3" key="1">
    <citation type="submission" date="2014-10" db="EMBL/GenBank/DDBJ databases">
        <title>Genome sequence of Ponticoccus sp. strain UMTAT08 isolated from clonal culture of toxic dinoflagellate Alexandrium tamiyavanichii.</title>
        <authorList>
            <person name="Gan H.Y."/>
            <person name="Muhd D.-D."/>
            <person name="Mohd Noor M.E."/>
            <person name="Yeong Y.S."/>
            <person name="Usup G."/>
        </authorList>
    </citation>
    <scope>NUCLEOTIDE SEQUENCE [LARGE SCALE GENOMIC DNA]</scope>
    <source>
        <strain evidence="2 3">UMTAT08</strain>
    </source>
</reference>
<proteinExistence type="predicted"/>
<evidence type="ECO:0000313" key="3">
    <source>
        <dbReference type="Proteomes" id="UP000030960"/>
    </source>
</evidence>
<dbReference type="OrthoDB" id="7858276at2"/>
<dbReference type="EMBL" id="JSUQ01000035">
    <property type="protein sequence ID" value="KHQ49948.1"/>
    <property type="molecule type" value="Genomic_DNA"/>
</dbReference>
<accession>A0A0B3RT86</accession>
<keyword evidence="3" id="KW-1185">Reference proteome</keyword>
<dbReference type="PATRIC" id="fig|1515334.3.peg.5525"/>
<name>A0A0B3RT86_9RHOB</name>
<dbReference type="RefSeq" id="WP_043146881.1">
    <property type="nucleotide sequence ID" value="NZ_JSUQ01000035.1"/>
</dbReference>
<comment type="caution">
    <text evidence="2">The sequence shown here is derived from an EMBL/GenBank/DDBJ whole genome shotgun (WGS) entry which is preliminary data.</text>
</comment>
<evidence type="ECO:0000256" key="1">
    <source>
        <dbReference type="SAM" id="MobiDB-lite"/>
    </source>
</evidence>
<organism evidence="2 3">
    <name type="scientific">Mameliella alba</name>
    <dbReference type="NCBI Taxonomy" id="561184"/>
    <lineage>
        <taxon>Bacteria</taxon>
        <taxon>Pseudomonadati</taxon>
        <taxon>Pseudomonadota</taxon>
        <taxon>Alphaproteobacteria</taxon>
        <taxon>Rhodobacterales</taxon>
        <taxon>Roseobacteraceae</taxon>
        <taxon>Mameliella</taxon>
    </lineage>
</organism>
<sequence>MNIAGIKAAVDAGKSVHWANEGYRVHRDCLGQYLITFVRNGSTIGLTDRSGRRLNGAEADFFISEPRQDAAAEQGRDAHVATSVSRSGAGPG</sequence>
<dbReference type="AlphaFoldDB" id="A0A0B3RT86"/>
<protein>
    <submittedName>
        <fullName evidence="2">Uncharacterized protein</fullName>
    </submittedName>
</protein>
<dbReference type="Proteomes" id="UP000030960">
    <property type="component" value="Unassembled WGS sequence"/>
</dbReference>
<gene>
    <name evidence="2" type="ORF">OA50_05525</name>
</gene>
<evidence type="ECO:0000313" key="2">
    <source>
        <dbReference type="EMBL" id="KHQ49948.1"/>
    </source>
</evidence>